<keyword evidence="3" id="KW-1185">Reference proteome</keyword>
<sequence>MSNNVNLDPKKDKKVNNSERENKTSFSMIFRLSPLIRITLLSLYVALTLPLPFLARATSAPVSPNLLWGGLVIGLVVLYGVLSERVIVDDEKIEVTYPRWVPQFFRQGWSLSWAEIKDLKLRTTGQGGLVYYFITHSGERAYLLPMRVVGFARLVKFVEEKTGIDTKDIRPLAQPWMYLILLLFTLFLLLIDGWTIVTAISTVS</sequence>
<dbReference type="HOGENOM" id="CLU_130448_0_0_3"/>
<feature type="transmembrane region" description="Helical" evidence="1">
    <location>
        <begin position="176"/>
        <end position="200"/>
    </location>
</feature>
<keyword evidence="1" id="KW-0812">Transmembrane</keyword>
<dbReference type="KEGG" id="cyj:Cyan7822_4359"/>
<keyword evidence="1" id="KW-1133">Transmembrane helix</keyword>
<evidence type="ECO:0000313" key="2">
    <source>
        <dbReference type="EMBL" id="ADN16275.1"/>
    </source>
</evidence>
<dbReference type="eggNOG" id="ENOG502ZBN5">
    <property type="taxonomic scope" value="Bacteria"/>
</dbReference>
<feature type="transmembrane region" description="Helical" evidence="1">
    <location>
        <begin position="35"/>
        <end position="54"/>
    </location>
</feature>
<evidence type="ECO:0000313" key="3">
    <source>
        <dbReference type="Proteomes" id="UP000008206"/>
    </source>
</evidence>
<accession>E0UB30</accession>
<evidence type="ECO:0000256" key="1">
    <source>
        <dbReference type="SAM" id="Phobius"/>
    </source>
</evidence>
<keyword evidence="1" id="KW-0472">Membrane</keyword>
<proteinExistence type="predicted"/>
<dbReference type="EMBL" id="CP002198">
    <property type="protein sequence ID" value="ADN16275.1"/>
    <property type="molecule type" value="Genomic_DNA"/>
</dbReference>
<organism evidence="2 3">
    <name type="scientific">Gloeothece verrucosa (strain PCC 7822)</name>
    <name type="common">Cyanothece sp. (strain PCC 7822)</name>
    <dbReference type="NCBI Taxonomy" id="497965"/>
    <lineage>
        <taxon>Bacteria</taxon>
        <taxon>Bacillati</taxon>
        <taxon>Cyanobacteriota</taxon>
        <taxon>Cyanophyceae</taxon>
        <taxon>Oscillatoriophycideae</taxon>
        <taxon>Chroococcales</taxon>
        <taxon>Aphanothecaceae</taxon>
        <taxon>Gloeothece</taxon>
        <taxon>Gloeothece verrucosa</taxon>
    </lineage>
</organism>
<reference evidence="3" key="1">
    <citation type="journal article" date="2011" name="MBio">
        <title>Novel metabolic attributes of the genus Cyanothece, comprising a group of unicellular nitrogen-fixing Cyanobacteria.</title>
        <authorList>
            <person name="Bandyopadhyay A."/>
            <person name="Elvitigala T."/>
            <person name="Welsh E."/>
            <person name="Stockel J."/>
            <person name="Liberton M."/>
            <person name="Min H."/>
            <person name="Sherman L.A."/>
            <person name="Pakrasi H.B."/>
        </authorList>
    </citation>
    <scope>NUCLEOTIDE SEQUENCE [LARGE SCALE GENOMIC DNA]</scope>
    <source>
        <strain evidence="3">PCC 7822</strain>
    </source>
</reference>
<name>E0UB30_GLOV7</name>
<gene>
    <name evidence="2" type="ordered locus">Cyan7822_4359</name>
</gene>
<protein>
    <submittedName>
        <fullName evidence="2">Uncharacterized protein</fullName>
    </submittedName>
</protein>
<dbReference type="AlphaFoldDB" id="E0UB30"/>
<dbReference type="Proteomes" id="UP000008206">
    <property type="component" value="Chromosome"/>
</dbReference>
<feature type="transmembrane region" description="Helical" evidence="1">
    <location>
        <begin position="66"/>
        <end position="82"/>
    </location>
</feature>
<dbReference type="STRING" id="497965.Cyan7822_4359"/>